<proteinExistence type="predicted"/>
<keyword evidence="3" id="KW-1185">Reference proteome</keyword>
<organism evidence="2 3">
    <name type="scientific">Coilia grayii</name>
    <name type="common">Gray's grenadier anchovy</name>
    <dbReference type="NCBI Taxonomy" id="363190"/>
    <lineage>
        <taxon>Eukaryota</taxon>
        <taxon>Metazoa</taxon>
        <taxon>Chordata</taxon>
        <taxon>Craniata</taxon>
        <taxon>Vertebrata</taxon>
        <taxon>Euteleostomi</taxon>
        <taxon>Actinopterygii</taxon>
        <taxon>Neopterygii</taxon>
        <taxon>Teleostei</taxon>
        <taxon>Clupei</taxon>
        <taxon>Clupeiformes</taxon>
        <taxon>Clupeoidei</taxon>
        <taxon>Engraulidae</taxon>
        <taxon>Coilinae</taxon>
        <taxon>Coilia</taxon>
    </lineage>
</organism>
<protein>
    <submittedName>
        <fullName evidence="2">Uncharacterized protein</fullName>
    </submittedName>
</protein>
<evidence type="ECO:0000256" key="1">
    <source>
        <dbReference type="SAM" id="MobiDB-lite"/>
    </source>
</evidence>
<comment type="caution">
    <text evidence="2">The sequence shown here is derived from an EMBL/GenBank/DDBJ whole genome shotgun (WGS) entry which is preliminary data.</text>
</comment>
<dbReference type="EMBL" id="JBHFQA010000019">
    <property type="protein sequence ID" value="KAL2082464.1"/>
    <property type="molecule type" value="Genomic_DNA"/>
</dbReference>
<dbReference type="AlphaFoldDB" id="A0ABD1J6L8"/>
<gene>
    <name evidence="2" type="ORF">ACEWY4_022282</name>
</gene>
<accession>A0ABD1J6L8</accession>
<evidence type="ECO:0000313" key="3">
    <source>
        <dbReference type="Proteomes" id="UP001591681"/>
    </source>
</evidence>
<dbReference type="Proteomes" id="UP001591681">
    <property type="component" value="Unassembled WGS sequence"/>
</dbReference>
<sequence>MARTRIQLFAINQRTLAQWHNERTKAMMRETIAMAVPGPSAAQATAEPLAAPRALLPEPEQPDRPLQHLLPEDASGLAATIRGPLAPELYSLVSARVPPAIASSSTSSSGSVAPAAAAASAAAPASAPAAARTPGAVPKTTAWSRRLQEEKERRAREEGRLVKPARRLLTYKCRSCGHPKTREFGHSRYGGAHFCSRADPAGRTPEQWLEEKQRSGTRDPRDPQDPCPPN</sequence>
<evidence type="ECO:0000313" key="2">
    <source>
        <dbReference type="EMBL" id="KAL2082464.1"/>
    </source>
</evidence>
<name>A0ABD1J6L8_9TELE</name>
<feature type="region of interest" description="Disordered" evidence="1">
    <location>
        <begin position="180"/>
        <end position="230"/>
    </location>
</feature>
<feature type="compositionally biased region" description="Basic and acidic residues" evidence="1">
    <location>
        <begin position="209"/>
        <end position="224"/>
    </location>
</feature>
<reference evidence="2 3" key="1">
    <citation type="submission" date="2024-09" db="EMBL/GenBank/DDBJ databases">
        <title>A chromosome-level genome assembly of Gray's grenadier anchovy, Coilia grayii.</title>
        <authorList>
            <person name="Fu Z."/>
        </authorList>
    </citation>
    <scope>NUCLEOTIDE SEQUENCE [LARGE SCALE GENOMIC DNA]</scope>
    <source>
        <strain evidence="2">G4</strain>
        <tissue evidence="2">Muscle</tissue>
    </source>
</reference>